<evidence type="ECO:0000256" key="4">
    <source>
        <dbReference type="PROSITE-ProRule" id="PRU10141"/>
    </source>
</evidence>
<dbReference type="InterPro" id="IPR001245">
    <property type="entry name" value="Ser-Thr/Tyr_kinase_cat_dom"/>
</dbReference>
<dbReference type="CDD" id="cd21037">
    <property type="entry name" value="MLKL_NTD"/>
    <property type="match status" value="1"/>
</dbReference>
<dbReference type="InterPro" id="IPR008271">
    <property type="entry name" value="Ser/Thr_kinase_AS"/>
</dbReference>
<keyword evidence="7" id="KW-0418">Kinase</keyword>
<keyword evidence="8" id="KW-1185">Reference proteome</keyword>
<dbReference type="InterPro" id="IPR059179">
    <property type="entry name" value="MLKL-like_MCAfunc"/>
</dbReference>
<dbReference type="PROSITE" id="PS50011">
    <property type="entry name" value="PROTEIN_KINASE_DOM"/>
    <property type="match status" value="1"/>
</dbReference>
<dbReference type="EMBL" id="JARKIB010000071">
    <property type="protein sequence ID" value="KAJ7748939.1"/>
    <property type="molecule type" value="Genomic_DNA"/>
</dbReference>
<feature type="domain" description="Protein kinase" evidence="6">
    <location>
        <begin position="271"/>
        <end position="430"/>
    </location>
</feature>
<feature type="binding site" evidence="4">
    <location>
        <position position="300"/>
    </location>
    <ligand>
        <name>ATP</name>
        <dbReference type="ChEBI" id="CHEBI:30616"/>
    </ligand>
</feature>
<dbReference type="SMART" id="SM00220">
    <property type="entry name" value="S_TKc"/>
    <property type="match status" value="1"/>
</dbReference>
<sequence>MKPETSKSARDLARLGLSAAGAAMELVSVCVPIPGLQLAAATTQKIFGLVDQMRLNKRRAQLLASSAREAVQTLDEAMSGIPLEVLESAFGPTIQEFSQVLVSIEKRIEEFLHLTFLQRLVQYASIQDELGELDSKARDASERCKLKLNIDIKHQQVVDELARQKDTKAMLEKLQSNELARQEDVKALKEQLQALVRDPDRIADTIGLQGAHIDKASRDALQSLSLRILSRPTFVEPEVRGFVEEATKVIKSRTNYHGPRTKPWVMKRGSFERREVIGAGGFSVVYKGRWKEGDMDVAIKEFIHDEDIDDVMDEIWIWRRMEHPNLLPFIGGALIEPPYFAVSPYCAHGNVLQYISRHKDVDRLQLIIDITRGVDYLHSSHVVHGDLKARNVLISDQGTVFNGEAKRSSDFAVSEAIMWKSMADFFINLE</sequence>
<dbReference type="GO" id="GO:0005524">
    <property type="term" value="F:ATP binding"/>
    <property type="evidence" value="ECO:0007669"/>
    <property type="project" value="UniProtKB-UniRule"/>
</dbReference>
<dbReference type="Proteomes" id="UP001215598">
    <property type="component" value="Unassembled WGS sequence"/>
</dbReference>
<dbReference type="InterPro" id="IPR000719">
    <property type="entry name" value="Prot_kinase_dom"/>
</dbReference>
<evidence type="ECO:0000259" key="6">
    <source>
        <dbReference type="PROSITE" id="PS50011"/>
    </source>
</evidence>
<gene>
    <name evidence="7" type="ORF">B0H16DRAFT_1847961</name>
</gene>
<dbReference type="PROSITE" id="PS00107">
    <property type="entry name" value="PROTEIN_KINASE_ATP"/>
    <property type="match status" value="1"/>
</dbReference>
<dbReference type="Gene3D" id="1.20.930.20">
    <property type="entry name" value="Adaptor protein Cbl, N-terminal domain"/>
    <property type="match status" value="1"/>
</dbReference>
<evidence type="ECO:0000256" key="1">
    <source>
        <dbReference type="ARBA" id="ARBA00022527"/>
    </source>
</evidence>
<dbReference type="Gene3D" id="1.10.510.10">
    <property type="entry name" value="Transferase(Phosphotransferase) domain 1"/>
    <property type="match status" value="1"/>
</dbReference>
<evidence type="ECO:0000256" key="2">
    <source>
        <dbReference type="ARBA" id="ARBA00022741"/>
    </source>
</evidence>
<dbReference type="PANTHER" id="PTHR44329">
    <property type="entry name" value="SERINE/THREONINE-PROTEIN KINASE TNNI3K-RELATED"/>
    <property type="match status" value="1"/>
</dbReference>
<evidence type="ECO:0000313" key="8">
    <source>
        <dbReference type="Proteomes" id="UP001215598"/>
    </source>
</evidence>
<comment type="caution">
    <text evidence="7">The sequence shown here is derived from an EMBL/GenBank/DDBJ whole genome shotgun (WGS) entry which is preliminary data.</text>
</comment>
<evidence type="ECO:0000256" key="5">
    <source>
        <dbReference type="RuleBase" id="RU000304"/>
    </source>
</evidence>
<dbReference type="Pfam" id="PF07714">
    <property type="entry name" value="PK_Tyr_Ser-Thr"/>
    <property type="match status" value="1"/>
</dbReference>
<keyword evidence="1 5" id="KW-0723">Serine/threonine-protein kinase</keyword>
<name>A0AAD7IRD4_9AGAR</name>
<evidence type="ECO:0000256" key="3">
    <source>
        <dbReference type="ARBA" id="ARBA00022840"/>
    </source>
</evidence>
<dbReference type="InterPro" id="IPR051681">
    <property type="entry name" value="Ser/Thr_Kinases-Pseudokinases"/>
</dbReference>
<accession>A0AAD7IRD4</accession>
<dbReference type="AlphaFoldDB" id="A0AAD7IRD4"/>
<reference evidence="7" key="1">
    <citation type="submission" date="2023-03" db="EMBL/GenBank/DDBJ databases">
        <title>Massive genome expansion in bonnet fungi (Mycena s.s.) driven by repeated elements and novel gene families across ecological guilds.</title>
        <authorList>
            <consortium name="Lawrence Berkeley National Laboratory"/>
            <person name="Harder C.B."/>
            <person name="Miyauchi S."/>
            <person name="Viragh M."/>
            <person name="Kuo A."/>
            <person name="Thoen E."/>
            <person name="Andreopoulos B."/>
            <person name="Lu D."/>
            <person name="Skrede I."/>
            <person name="Drula E."/>
            <person name="Henrissat B."/>
            <person name="Morin E."/>
            <person name="Kohler A."/>
            <person name="Barry K."/>
            <person name="LaButti K."/>
            <person name="Morin E."/>
            <person name="Salamov A."/>
            <person name="Lipzen A."/>
            <person name="Mereny Z."/>
            <person name="Hegedus B."/>
            <person name="Baldrian P."/>
            <person name="Stursova M."/>
            <person name="Weitz H."/>
            <person name="Taylor A."/>
            <person name="Grigoriev I.V."/>
            <person name="Nagy L.G."/>
            <person name="Martin F."/>
            <person name="Kauserud H."/>
        </authorList>
    </citation>
    <scope>NUCLEOTIDE SEQUENCE</scope>
    <source>
        <strain evidence="7">CBHHK182m</strain>
    </source>
</reference>
<keyword evidence="7" id="KW-0808">Transferase</keyword>
<protein>
    <submittedName>
        <fullName evidence="7">Kinase-like domain-containing protein</fullName>
    </submittedName>
</protein>
<comment type="similarity">
    <text evidence="5">Belongs to the protein kinase superfamily.</text>
</comment>
<dbReference type="GO" id="GO:0004674">
    <property type="term" value="F:protein serine/threonine kinase activity"/>
    <property type="evidence" value="ECO:0007669"/>
    <property type="project" value="UniProtKB-KW"/>
</dbReference>
<dbReference type="GO" id="GO:0007166">
    <property type="term" value="P:cell surface receptor signaling pathway"/>
    <property type="evidence" value="ECO:0007669"/>
    <property type="project" value="InterPro"/>
</dbReference>
<dbReference type="SUPFAM" id="SSF56112">
    <property type="entry name" value="Protein kinase-like (PK-like)"/>
    <property type="match status" value="1"/>
</dbReference>
<evidence type="ECO:0000313" key="7">
    <source>
        <dbReference type="EMBL" id="KAJ7748939.1"/>
    </source>
</evidence>
<organism evidence="7 8">
    <name type="scientific">Mycena metata</name>
    <dbReference type="NCBI Taxonomy" id="1033252"/>
    <lineage>
        <taxon>Eukaryota</taxon>
        <taxon>Fungi</taxon>
        <taxon>Dikarya</taxon>
        <taxon>Basidiomycota</taxon>
        <taxon>Agaricomycotina</taxon>
        <taxon>Agaricomycetes</taxon>
        <taxon>Agaricomycetidae</taxon>
        <taxon>Agaricales</taxon>
        <taxon>Marasmiineae</taxon>
        <taxon>Mycenaceae</taxon>
        <taxon>Mycena</taxon>
    </lineage>
</organism>
<dbReference type="InterPro" id="IPR017441">
    <property type="entry name" value="Protein_kinase_ATP_BS"/>
</dbReference>
<dbReference type="PROSITE" id="PS00108">
    <property type="entry name" value="PROTEIN_KINASE_ST"/>
    <property type="match status" value="1"/>
</dbReference>
<keyword evidence="2 4" id="KW-0547">Nucleotide-binding</keyword>
<keyword evidence="3 4" id="KW-0067">ATP-binding</keyword>
<dbReference type="InterPro" id="IPR036537">
    <property type="entry name" value="Adaptor_Cbl_N_dom_sf"/>
</dbReference>
<dbReference type="InterPro" id="IPR011009">
    <property type="entry name" value="Kinase-like_dom_sf"/>
</dbReference>
<proteinExistence type="inferred from homology"/>